<protein>
    <submittedName>
        <fullName evidence="1">Uncharacterized protein</fullName>
    </submittedName>
</protein>
<dbReference type="AlphaFoldDB" id="A0A6J5H394"/>
<name>A0A6J5H394_9BURK</name>
<keyword evidence="2" id="KW-1185">Reference proteome</keyword>
<organism evidence="1 2">
    <name type="scientific">Paraburkholderia fynbosensis</name>
    <dbReference type="NCBI Taxonomy" id="1200993"/>
    <lineage>
        <taxon>Bacteria</taxon>
        <taxon>Pseudomonadati</taxon>
        <taxon>Pseudomonadota</taxon>
        <taxon>Betaproteobacteria</taxon>
        <taxon>Burkholderiales</taxon>
        <taxon>Burkholderiaceae</taxon>
        <taxon>Paraburkholderia</taxon>
    </lineage>
</organism>
<proteinExistence type="predicted"/>
<dbReference type="EMBL" id="CADIKI010000031">
    <property type="protein sequence ID" value="CAB3809885.1"/>
    <property type="molecule type" value="Genomic_DNA"/>
</dbReference>
<reference evidence="1 2" key="1">
    <citation type="submission" date="2020-04" db="EMBL/GenBank/DDBJ databases">
        <authorList>
            <person name="De Canck E."/>
        </authorList>
    </citation>
    <scope>NUCLEOTIDE SEQUENCE [LARGE SCALE GENOMIC DNA]</scope>
    <source>
        <strain evidence="1 2">LMG 27177</strain>
    </source>
</reference>
<sequence length="70" mass="8076">MVELIRYMYKIPVSCPVRLDEFTVQYPAGRLHISIHVVYYGSVRCRRGPQTGYTGAVVDRDESRQRTLTA</sequence>
<gene>
    <name evidence="1" type="ORF">LMG27177_06956</name>
</gene>
<evidence type="ECO:0000313" key="1">
    <source>
        <dbReference type="EMBL" id="CAB3809885.1"/>
    </source>
</evidence>
<dbReference type="Proteomes" id="UP000494252">
    <property type="component" value="Unassembled WGS sequence"/>
</dbReference>
<accession>A0A6J5H394</accession>
<evidence type="ECO:0000313" key="2">
    <source>
        <dbReference type="Proteomes" id="UP000494252"/>
    </source>
</evidence>